<keyword evidence="3" id="KW-1185">Reference proteome</keyword>
<feature type="domain" description="YbaK/aminoacyl-tRNA synthetase-associated" evidence="1">
    <location>
        <begin position="34"/>
        <end position="150"/>
    </location>
</feature>
<evidence type="ECO:0000313" key="3">
    <source>
        <dbReference type="Proteomes" id="UP001592531"/>
    </source>
</evidence>
<proteinExistence type="predicted"/>
<name>A0ABV6VYU4_9ACTN</name>
<dbReference type="InterPro" id="IPR036754">
    <property type="entry name" value="YbaK/aa-tRNA-synt-asso_dom_sf"/>
</dbReference>
<dbReference type="EMBL" id="JBHFAB010000014">
    <property type="protein sequence ID" value="MFC1418877.1"/>
    <property type="molecule type" value="Genomic_DNA"/>
</dbReference>
<dbReference type="InterPro" id="IPR007214">
    <property type="entry name" value="YbaK/aa-tRNA-synth-assoc-dom"/>
</dbReference>
<dbReference type="SUPFAM" id="SSF55826">
    <property type="entry name" value="YbaK/ProRS associated domain"/>
    <property type="match status" value="1"/>
</dbReference>
<protein>
    <submittedName>
        <fullName evidence="2">YbaK/EbsC family protein</fullName>
    </submittedName>
</protein>
<evidence type="ECO:0000313" key="2">
    <source>
        <dbReference type="EMBL" id="MFC1418877.1"/>
    </source>
</evidence>
<sequence>MSETSAAVRLQTQLDEGGARYRVIEHAPEGRTDVVSEMRGHPVGQAAKCIVVRTKVTKKTSRYVLAVVPGDRRVDLDRIRELCEARSASFADPETAERLTRSVSGSIVPFSFDPALELLVDPDLLGHSEIYFNAATLDRSLALDTQDYLRIARPTLERIAEPVDGPQG</sequence>
<dbReference type="PANTHER" id="PTHR30411:SF9">
    <property type="entry name" value="MULTIFUNCTIONAL SER_THR-TRNA DEACYLASE PROXP-Y"/>
    <property type="match status" value="1"/>
</dbReference>
<dbReference type="Pfam" id="PF04073">
    <property type="entry name" value="tRNA_edit"/>
    <property type="match status" value="1"/>
</dbReference>
<evidence type="ECO:0000259" key="1">
    <source>
        <dbReference type="Pfam" id="PF04073"/>
    </source>
</evidence>
<dbReference type="RefSeq" id="WP_380537667.1">
    <property type="nucleotide sequence ID" value="NZ_JBHFAB010000014.1"/>
</dbReference>
<dbReference type="PANTHER" id="PTHR30411">
    <property type="entry name" value="CYTOPLASMIC PROTEIN"/>
    <property type="match status" value="1"/>
</dbReference>
<dbReference type="Gene3D" id="3.90.960.10">
    <property type="entry name" value="YbaK/aminoacyl-tRNA synthetase-associated domain"/>
    <property type="match status" value="1"/>
</dbReference>
<gene>
    <name evidence="2" type="ORF">ACEZDE_19890</name>
</gene>
<dbReference type="Proteomes" id="UP001592531">
    <property type="component" value="Unassembled WGS sequence"/>
</dbReference>
<reference evidence="2 3" key="1">
    <citation type="submission" date="2024-09" db="EMBL/GenBank/DDBJ databases">
        <authorList>
            <person name="Lee S.D."/>
        </authorList>
    </citation>
    <scope>NUCLEOTIDE SEQUENCE [LARGE SCALE GENOMIC DNA]</scope>
    <source>
        <strain evidence="2 3">N8-3</strain>
    </source>
</reference>
<comment type="caution">
    <text evidence="2">The sequence shown here is derived from an EMBL/GenBank/DDBJ whole genome shotgun (WGS) entry which is preliminary data.</text>
</comment>
<organism evidence="2 3">
    <name type="scientific">Streptacidiphilus cavernicola</name>
    <dbReference type="NCBI Taxonomy" id="3342716"/>
    <lineage>
        <taxon>Bacteria</taxon>
        <taxon>Bacillati</taxon>
        <taxon>Actinomycetota</taxon>
        <taxon>Actinomycetes</taxon>
        <taxon>Kitasatosporales</taxon>
        <taxon>Streptomycetaceae</taxon>
        <taxon>Streptacidiphilus</taxon>
    </lineage>
</organism>
<accession>A0ABV6VYU4</accession>